<dbReference type="OrthoDB" id="4176397at2"/>
<proteinExistence type="predicted"/>
<reference evidence="2" key="1">
    <citation type="submission" date="2016-06" db="EMBL/GenBank/DDBJ databases">
        <authorList>
            <person name="Varghese N."/>
            <person name="Submissions Spin"/>
        </authorList>
    </citation>
    <scope>NUCLEOTIDE SEQUENCE [LARGE SCALE GENOMIC DNA]</scope>
    <source>
        <strain evidence="2">DSM 44875</strain>
    </source>
</reference>
<dbReference type="AlphaFoldDB" id="A0A1C4X939"/>
<dbReference type="Proteomes" id="UP000198243">
    <property type="component" value="Chromosome I"/>
</dbReference>
<accession>A0A1C4X939</accession>
<organism evidence="1 2">
    <name type="scientific">Micromonospora coriariae</name>
    <dbReference type="NCBI Taxonomy" id="285665"/>
    <lineage>
        <taxon>Bacteria</taxon>
        <taxon>Bacillati</taxon>
        <taxon>Actinomycetota</taxon>
        <taxon>Actinomycetes</taxon>
        <taxon>Micromonosporales</taxon>
        <taxon>Micromonosporaceae</taxon>
        <taxon>Micromonospora</taxon>
    </lineage>
</organism>
<keyword evidence="2" id="KW-1185">Reference proteome</keyword>
<name>A0A1C4X939_9ACTN</name>
<evidence type="ECO:0000313" key="2">
    <source>
        <dbReference type="Proteomes" id="UP000198243"/>
    </source>
</evidence>
<dbReference type="EMBL" id="LT607412">
    <property type="protein sequence ID" value="SCF04711.1"/>
    <property type="molecule type" value="Genomic_DNA"/>
</dbReference>
<gene>
    <name evidence="1" type="ORF">GA0070607_4839</name>
</gene>
<protein>
    <submittedName>
        <fullName evidence="1">Uncharacterized protein</fullName>
    </submittedName>
</protein>
<dbReference type="RefSeq" id="WP_089020166.1">
    <property type="nucleotide sequence ID" value="NZ_LT607412.1"/>
</dbReference>
<sequence length="158" mass="17014">MTALTVRKQNGAFVLDSGAGPRASLRTTGWTWRCGEIRTDAGLWTVAPTDRRRIGVTAQTEHGVAVRLDPRRSHVPGPGGVTRWAPGRGGGELVRDGNRLAVLLSRRAGGPIRVDVTGEWADVELVALTACFALMSRRRRRTMIMMMAISSAGRGPIG</sequence>
<evidence type="ECO:0000313" key="1">
    <source>
        <dbReference type="EMBL" id="SCF04711.1"/>
    </source>
</evidence>